<organism evidence="7 8">
    <name type="scientific">Effrenium voratum</name>
    <dbReference type="NCBI Taxonomy" id="2562239"/>
    <lineage>
        <taxon>Eukaryota</taxon>
        <taxon>Sar</taxon>
        <taxon>Alveolata</taxon>
        <taxon>Dinophyceae</taxon>
        <taxon>Suessiales</taxon>
        <taxon>Symbiodiniaceae</taxon>
        <taxon>Effrenium</taxon>
    </lineage>
</organism>
<keyword evidence="8" id="KW-1185">Reference proteome</keyword>
<feature type="domain" description="SP-RING-type" evidence="6">
    <location>
        <begin position="266"/>
        <end position="356"/>
    </location>
</feature>
<feature type="region of interest" description="Disordered" evidence="5">
    <location>
        <begin position="363"/>
        <end position="387"/>
    </location>
</feature>
<keyword evidence="2 4" id="KW-0863">Zinc-finger</keyword>
<evidence type="ECO:0000313" key="7">
    <source>
        <dbReference type="EMBL" id="CAJ1380011.1"/>
    </source>
</evidence>
<keyword evidence="1" id="KW-0479">Metal-binding</keyword>
<keyword evidence="3" id="KW-0862">Zinc</keyword>
<evidence type="ECO:0000256" key="3">
    <source>
        <dbReference type="ARBA" id="ARBA00022833"/>
    </source>
</evidence>
<proteinExistence type="predicted"/>
<accession>A0AA36MU30</accession>
<evidence type="ECO:0000256" key="1">
    <source>
        <dbReference type="ARBA" id="ARBA00022723"/>
    </source>
</evidence>
<evidence type="ECO:0000256" key="5">
    <source>
        <dbReference type="SAM" id="MobiDB-lite"/>
    </source>
</evidence>
<evidence type="ECO:0000313" key="8">
    <source>
        <dbReference type="Proteomes" id="UP001178507"/>
    </source>
</evidence>
<dbReference type="GO" id="GO:0000785">
    <property type="term" value="C:chromatin"/>
    <property type="evidence" value="ECO:0007669"/>
    <property type="project" value="TreeGrafter"/>
</dbReference>
<dbReference type="InterPro" id="IPR004181">
    <property type="entry name" value="Znf_MIZ"/>
</dbReference>
<dbReference type="InterPro" id="IPR013083">
    <property type="entry name" value="Znf_RING/FYVE/PHD"/>
</dbReference>
<reference evidence="7" key="1">
    <citation type="submission" date="2023-08" db="EMBL/GenBank/DDBJ databases">
        <authorList>
            <person name="Chen Y."/>
            <person name="Shah S."/>
            <person name="Dougan E. K."/>
            <person name="Thang M."/>
            <person name="Chan C."/>
        </authorList>
    </citation>
    <scope>NUCLEOTIDE SEQUENCE</scope>
</reference>
<evidence type="ECO:0000256" key="2">
    <source>
        <dbReference type="ARBA" id="ARBA00022771"/>
    </source>
</evidence>
<dbReference type="PANTHER" id="PTHR10782:SF4">
    <property type="entry name" value="TONALLI, ISOFORM E"/>
    <property type="match status" value="1"/>
</dbReference>
<evidence type="ECO:0000259" key="6">
    <source>
        <dbReference type="PROSITE" id="PS51044"/>
    </source>
</evidence>
<dbReference type="Proteomes" id="UP001178507">
    <property type="component" value="Unassembled WGS sequence"/>
</dbReference>
<comment type="caution">
    <text evidence="7">The sequence shown here is derived from an EMBL/GenBank/DDBJ whole genome shotgun (WGS) entry which is preliminary data.</text>
</comment>
<protein>
    <recommendedName>
        <fullName evidence="6">SP-RING-type domain-containing protein</fullName>
    </recommendedName>
</protein>
<dbReference type="GO" id="GO:0008270">
    <property type="term" value="F:zinc ion binding"/>
    <property type="evidence" value="ECO:0007669"/>
    <property type="project" value="UniProtKB-KW"/>
</dbReference>
<name>A0AA36MU30_9DINO</name>
<dbReference type="Pfam" id="PF02891">
    <property type="entry name" value="zf-MIZ"/>
    <property type="match status" value="1"/>
</dbReference>
<dbReference type="AlphaFoldDB" id="A0AA36MU30"/>
<sequence length="457" mass="51419">MAERNKLAALSLPLLQGLCRAKGIKAEKGDSKAELLARLERPSRKRRLVEEEAPAPQLKADVPVSRPVQMVFQSAVEVQSFRLLRCAYCSAIFNLEKTRYTGDPKRFWCPSCRFRAMDPFNEVGTDGVLHCSLLEGEICELVLHLPKLQEWREAGEAIWVRMLRLDSEELAQVWPEELAMEAEGSQLFRIAPPEKGHRRRDVPQDITAWLQAGPNALRLRFVNGGGLALGLVRARGKGVRRLVQEVPRQEPLAARAALLTLLHDEAQDGIEFVASRQLSLVCPLALERVERPARGRRCRHLRCFGVAAYCRSNYGMAAFNNRWSCPVCGSRVGPEDLLVDGFVEQILLETEADCEEAVLAPDGSWRPAETSPDDEKLRGESSQQRRGRVARMAGTNGYYHAGTEIWFPSGDYEGNVMCHYRECVRPPRSEDMSCSDGLTWPRSAVVMDHHRYWDAGT</sequence>
<evidence type="ECO:0000256" key="4">
    <source>
        <dbReference type="PROSITE-ProRule" id="PRU00452"/>
    </source>
</evidence>
<gene>
    <name evidence="7" type="ORF">EVOR1521_LOCUS8078</name>
</gene>
<dbReference type="PROSITE" id="PS51044">
    <property type="entry name" value="ZF_SP_RING"/>
    <property type="match status" value="1"/>
</dbReference>
<dbReference type="GO" id="GO:0061665">
    <property type="term" value="F:SUMO ligase activity"/>
    <property type="evidence" value="ECO:0007669"/>
    <property type="project" value="TreeGrafter"/>
</dbReference>
<dbReference type="GO" id="GO:0016925">
    <property type="term" value="P:protein sumoylation"/>
    <property type="evidence" value="ECO:0007669"/>
    <property type="project" value="TreeGrafter"/>
</dbReference>
<dbReference type="EMBL" id="CAUJNA010000674">
    <property type="protein sequence ID" value="CAJ1380011.1"/>
    <property type="molecule type" value="Genomic_DNA"/>
</dbReference>
<dbReference type="Gene3D" id="3.30.40.10">
    <property type="entry name" value="Zinc/RING finger domain, C3HC4 (zinc finger)"/>
    <property type="match status" value="1"/>
</dbReference>
<dbReference type="PANTHER" id="PTHR10782">
    <property type="entry name" value="ZINC FINGER MIZ DOMAIN-CONTAINING PROTEIN"/>
    <property type="match status" value="1"/>
</dbReference>